<proteinExistence type="predicted"/>
<sequence length="99" mass="11282">MRYIWSKPIPAISPVLPPVKLHFRILHYGIYAANLPITRTIFTAPLIRLHFLFVLVTSLAPGMSIQRRNGWSIILIDIIIYQDLPSHSISLESRLPALP</sequence>
<evidence type="ECO:0000313" key="1">
    <source>
        <dbReference type="EMBL" id="OLL22859.1"/>
    </source>
</evidence>
<gene>
    <name evidence="1" type="ORF">NEOLI_003837</name>
</gene>
<reference evidence="1 2" key="1">
    <citation type="submission" date="2016-04" db="EMBL/GenBank/DDBJ databases">
        <title>Evolutionary innovation and constraint leading to complex multicellularity in the Ascomycota.</title>
        <authorList>
            <person name="Cisse O."/>
            <person name="Nguyen A."/>
            <person name="Hewitt D.A."/>
            <person name="Jedd G."/>
            <person name="Stajich J.E."/>
        </authorList>
    </citation>
    <scope>NUCLEOTIDE SEQUENCE [LARGE SCALE GENOMIC DNA]</scope>
    <source>
        <strain evidence="1 2">DAH-3</strain>
    </source>
</reference>
<dbReference type="EMBL" id="LXFE01002681">
    <property type="protein sequence ID" value="OLL22859.1"/>
    <property type="molecule type" value="Genomic_DNA"/>
</dbReference>
<dbReference type="Proteomes" id="UP000186594">
    <property type="component" value="Unassembled WGS sequence"/>
</dbReference>
<comment type="caution">
    <text evidence="1">The sequence shown here is derived from an EMBL/GenBank/DDBJ whole genome shotgun (WGS) entry which is preliminary data.</text>
</comment>
<protein>
    <submittedName>
        <fullName evidence="1">Uncharacterized protein</fullName>
    </submittedName>
</protein>
<keyword evidence="2" id="KW-1185">Reference proteome</keyword>
<accession>A0A1U7LJN9</accession>
<dbReference type="AlphaFoldDB" id="A0A1U7LJN9"/>
<organism evidence="1 2">
    <name type="scientific">Neolecta irregularis (strain DAH-3)</name>
    <dbReference type="NCBI Taxonomy" id="1198029"/>
    <lineage>
        <taxon>Eukaryota</taxon>
        <taxon>Fungi</taxon>
        <taxon>Dikarya</taxon>
        <taxon>Ascomycota</taxon>
        <taxon>Taphrinomycotina</taxon>
        <taxon>Neolectales</taxon>
        <taxon>Neolectaceae</taxon>
        <taxon>Neolecta</taxon>
    </lineage>
</organism>
<name>A0A1U7LJN9_NEOID</name>
<evidence type="ECO:0000313" key="2">
    <source>
        <dbReference type="Proteomes" id="UP000186594"/>
    </source>
</evidence>